<dbReference type="EMBL" id="CM015724">
    <property type="protein sequence ID" value="KAF3698043.1"/>
    <property type="molecule type" value="Genomic_DNA"/>
</dbReference>
<gene>
    <name evidence="4" type="ORF">EXN66_Car013724</name>
</gene>
<name>A0A6G1Q6R7_CHAAH</name>
<accession>A0A6G1Q6R7</accession>
<feature type="compositionally biased region" description="Polar residues" evidence="1">
    <location>
        <begin position="218"/>
        <end position="243"/>
    </location>
</feature>
<evidence type="ECO:0000256" key="1">
    <source>
        <dbReference type="SAM" id="MobiDB-lite"/>
    </source>
</evidence>
<evidence type="ECO:0000313" key="4">
    <source>
        <dbReference type="EMBL" id="KAF3698043.1"/>
    </source>
</evidence>
<reference evidence="5" key="2">
    <citation type="submission" date="2019-02" db="EMBL/GenBank/DDBJ databases">
        <title>Opniocepnalus argus Var Kimnra genome.</title>
        <authorList>
            <person name="Zhou C."/>
            <person name="Xiao S."/>
        </authorList>
    </citation>
    <scope>NUCLEOTIDE SEQUENCE [LARGE SCALE GENOMIC DNA]</scope>
</reference>
<feature type="chain" id="PRO_5026032594" evidence="3">
    <location>
        <begin position="18"/>
        <end position="322"/>
    </location>
</feature>
<proteinExistence type="predicted"/>
<feature type="transmembrane region" description="Helical" evidence="2">
    <location>
        <begin position="129"/>
        <end position="151"/>
    </location>
</feature>
<dbReference type="Proteomes" id="UP000503349">
    <property type="component" value="Chromosome 13"/>
</dbReference>
<feature type="compositionally biased region" description="Polar residues" evidence="1">
    <location>
        <begin position="198"/>
        <end position="211"/>
    </location>
</feature>
<sequence length="322" mass="33856">MKLCICFLVVACSAVSSEEGETVSSPTLAYTTQGDQFEAEVAQTMAPSPPSQTNASVSTVAPVAVESKQDEKGSNETEAANTTVIQETTTVSERGATTLMPSGVDVTASSTVTATTSKPVTIKEAGSSWGYVILVLIILVIIILCVILYFLRRVSRTYSFDLQRPSPVSRLNEPTGTFEPVYLDDLDRPAPDQVTADELSTPQVANGTSLPSEEKASSGESAPQEQSDANGLETSPVSDSSPSACDDSTDKAPTPSTSTNLLMDGIGEEQKNENNNNPFVCSSGPFVEINLDEPALCDQLLTSPQATSSVLPFSFSLTSSSS</sequence>
<evidence type="ECO:0000313" key="5">
    <source>
        <dbReference type="Proteomes" id="UP000503349"/>
    </source>
</evidence>
<protein>
    <submittedName>
        <fullName evidence="4">Uncharacterized protein</fullName>
    </submittedName>
</protein>
<evidence type="ECO:0000256" key="3">
    <source>
        <dbReference type="SAM" id="SignalP"/>
    </source>
</evidence>
<dbReference type="AlphaFoldDB" id="A0A6G1Q6R7"/>
<evidence type="ECO:0000256" key="2">
    <source>
        <dbReference type="SAM" id="Phobius"/>
    </source>
</evidence>
<keyword evidence="2" id="KW-0812">Transmembrane</keyword>
<keyword evidence="2" id="KW-0472">Membrane</keyword>
<feature type="signal peptide" evidence="3">
    <location>
        <begin position="1"/>
        <end position="17"/>
    </location>
</feature>
<keyword evidence="2" id="KW-1133">Transmembrane helix</keyword>
<organism evidence="4 5">
    <name type="scientific">Channa argus</name>
    <name type="common">Northern snakehead</name>
    <name type="synonym">Ophicephalus argus</name>
    <dbReference type="NCBI Taxonomy" id="215402"/>
    <lineage>
        <taxon>Eukaryota</taxon>
        <taxon>Metazoa</taxon>
        <taxon>Chordata</taxon>
        <taxon>Craniata</taxon>
        <taxon>Vertebrata</taxon>
        <taxon>Euteleostomi</taxon>
        <taxon>Actinopterygii</taxon>
        <taxon>Neopterygii</taxon>
        <taxon>Teleostei</taxon>
        <taxon>Neoteleostei</taxon>
        <taxon>Acanthomorphata</taxon>
        <taxon>Anabantaria</taxon>
        <taxon>Anabantiformes</taxon>
        <taxon>Channoidei</taxon>
        <taxon>Channidae</taxon>
        <taxon>Channa</taxon>
    </lineage>
</organism>
<reference evidence="4 5" key="1">
    <citation type="submission" date="2019-02" db="EMBL/GenBank/DDBJ databases">
        <title>Opniocepnalus argus genome.</title>
        <authorList>
            <person name="Zhou C."/>
            <person name="Xiao S."/>
        </authorList>
    </citation>
    <scope>NUCLEOTIDE SEQUENCE [LARGE SCALE GENOMIC DNA]</scope>
    <source>
        <strain evidence="4">OARG1902GOOAL</strain>
        <tissue evidence="4">Muscle</tissue>
    </source>
</reference>
<keyword evidence="5" id="KW-1185">Reference proteome</keyword>
<keyword evidence="3" id="KW-0732">Signal</keyword>
<feature type="region of interest" description="Disordered" evidence="1">
    <location>
        <begin position="164"/>
        <end position="262"/>
    </location>
</feature>